<gene>
    <name evidence="1 3 4" type="ORF">SRAE_2000235700</name>
</gene>
<evidence type="ECO:0000313" key="2">
    <source>
        <dbReference type="Proteomes" id="UP000035682"/>
    </source>
</evidence>
<dbReference type="EMBL" id="LN609529">
    <property type="protein sequence ID" value="CEF67696.1"/>
    <property type="molecule type" value="Genomic_DNA"/>
</dbReference>
<protein>
    <submittedName>
        <fullName evidence="1 3">Uncharacterized protein</fullName>
    </submittedName>
</protein>
<evidence type="ECO:0000313" key="1">
    <source>
        <dbReference type="EMBL" id="CEF67696.1"/>
    </source>
</evidence>
<dbReference type="AlphaFoldDB" id="A0A090LD66"/>
<reference evidence="2" key="2">
    <citation type="submission" date="2014-09" db="EMBL/GenBank/DDBJ databases">
        <authorList>
            <person name="Martin A.A."/>
        </authorList>
    </citation>
    <scope>NUCLEOTIDE SEQUENCE</scope>
    <source>
        <strain evidence="2">ED321</strain>
    </source>
</reference>
<name>A0A090LD66_STRRB</name>
<sequence>MNNSHCEKLSKIILQELMQDKSFQAKWLCDSLNRLILLTELDTKNIKLCQKPKESSDVIQNNESTKKVIRELIGTIDLSIETFLTNFQLAFCHMEFERNKDAATIYSNKVLLDRLISSEKFNLDRLHHFIRRLQQCIKGFTIRISGSFQVANCAFYAHALHEMFSNLAIYFRTHSSKIGFETEVKRFEHVSSEFYEMVEKRLSNYLTSYSRSIPRDHPAKENQSVVKYTNKYKKTQNIPRSNFQQCHDYNGRHNKIKELAVGVMKNRNLSESDLNRIKNKWKPLFDNHKIFYSSAISDTYGAAALRTSNNITKSILNKIKND</sequence>
<dbReference type="Proteomes" id="UP000035682">
    <property type="component" value="Unplaced"/>
</dbReference>
<proteinExistence type="predicted"/>
<reference evidence="3" key="3">
    <citation type="submission" date="2020-12" db="UniProtKB">
        <authorList>
            <consortium name="WormBaseParasite"/>
        </authorList>
    </citation>
    <scope>IDENTIFICATION</scope>
</reference>
<keyword evidence="2" id="KW-1185">Reference proteome</keyword>
<dbReference type="RefSeq" id="XP_024506896.1">
    <property type="nucleotide sequence ID" value="XM_024653417.1"/>
</dbReference>
<dbReference type="GeneID" id="36380061"/>
<dbReference type="WormBase" id="SRAE_2000235700">
    <property type="protein sequence ID" value="SRP03877"/>
    <property type="gene ID" value="WBGene00262567"/>
</dbReference>
<accession>A0A090LD66</accession>
<evidence type="ECO:0000313" key="4">
    <source>
        <dbReference type="WormBase" id="SRAE_2000235700"/>
    </source>
</evidence>
<organism evidence="1">
    <name type="scientific">Strongyloides ratti</name>
    <name type="common">Parasitic roundworm</name>
    <dbReference type="NCBI Taxonomy" id="34506"/>
    <lineage>
        <taxon>Eukaryota</taxon>
        <taxon>Metazoa</taxon>
        <taxon>Ecdysozoa</taxon>
        <taxon>Nematoda</taxon>
        <taxon>Chromadorea</taxon>
        <taxon>Rhabditida</taxon>
        <taxon>Tylenchina</taxon>
        <taxon>Panagrolaimomorpha</taxon>
        <taxon>Strongyloidoidea</taxon>
        <taxon>Strongyloididae</taxon>
        <taxon>Strongyloides</taxon>
    </lineage>
</organism>
<dbReference type="CTD" id="36380061"/>
<reference evidence="1" key="1">
    <citation type="submission" date="2014-09" db="EMBL/GenBank/DDBJ databases">
        <authorList>
            <person name="Aslett A.Martin."/>
        </authorList>
    </citation>
    <scope>NUCLEOTIDE SEQUENCE</scope>
    <source>
        <strain evidence="1">ED321 Heterogonic</strain>
    </source>
</reference>
<evidence type="ECO:0000313" key="3">
    <source>
        <dbReference type="WBParaSite" id="SRAE_2000235700.1"/>
    </source>
</evidence>
<dbReference type="WBParaSite" id="SRAE_2000235700.1">
    <property type="protein sequence ID" value="SRAE_2000235700.1"/>
    <property type="gene ID" value="WBGene00262567"/>
</dbReference>
<dbReference type="STRING" id="34506.A0A090LD66"/>